<feature type="compositionally biased region" description="Basic and acidic residues" evidence="1">
    <location>
        <begin position="81"/>
        <end position="90"/>
    </location>
</feature>
<dbReference type="Proteomes" id="UP000192257">
    <property type="component" value="Unassembled WGS sequence"/>
</dbReference>
<feature type="compositionally biased region" description="Low complexity" evidence="1">
    <location>
        <begin position="52"/>
        <end position="64"/>
    </location>
</feature>
<feature type="compositionally biased region" description="Basic and acidic residues" evidence="1">
    <location>
        <begin position="172"/>
        <end position="186"/>
    </location>
</feature>
<evidence type="ECO:0000313" key="3">
    <source>
        <dbReference type="EMBL" id="ORC84089.1"/>
    </source>
</evidence>
<proteinExistence type="predicted"/>
<dbReference type="AlphaFoldDB" id="A0A1X0NIS9"/>
<organism evidence="3 4">
    <name type="scientific">Trypanosoma theileri</name>
    <dbReference type="NCBI Taxonomy" id="67003"/>
    <lineage>
        <taxon>Eukaryota</taxon>
        <taxon>Discoba</taxon>
        <taxon>Euglenozoa</taxon>
        <taxon>Kinetoplastea</taxon>
        <taxon>Metakinetoplastina</taxon>
        <taxon>Trypanosomatida</taxon>
        <taxon>Trypanosomatidae</taxon>
        <taxon>Trypanosoma</taxon>
    </lineage>
</organism>
<feature type="region of interest" description="Disordered" evidence="1">
    <location>
        <begin position="38"/>
        <end position="186"/>
    </location>
</feature>
<dbReference type="VEuPathDB" id="TriTrypDB:TM35_000501430"/>
<evidence type="ECO:0000256" key="2">
    <source>
        <dbReference type="SAM" id="SignalP"/>
    </source>
</evidence>
<reference evidence="3 4" key="1">
    <citation type="submission" date="2017-03" db="EMBL/GenBank/DDBJ databases">
        <title>An alternative strategy for trypanosome survival in the mammalian bloodstream revealed through genome and transcriptome analysis of the ubiquitous bovine parasite Trypanosoma (Megatrypanum) theileri.</title>
        <authorList>
            <person name="Kelly S."/>
            <person name="Ivens A."/>
            <person name="Mott A."/>
            <person name="O'Neill E."/>
            <person name="Emms D."/>
            <person name="Macleod O."/>
            <person name="Voorheis P."/>
            <person name="Matthews J."/>
            <person name="Matthews K."/>
            <person name="Carrington M."/>
        </authorList>
    </citation>
    <scope>NUCLEOTIDE SEQUENCE [LARGE SCALE GENOMIC DNA]</scope>
    <source>
        <strain evidence="3">Edinburgh</strain>
    </source>
</reference>
<keyword evidence="4" id="KW-1185">Reference proteome</keyword>
<dbReference type="GeneID" id="39990370"/>
<keyword evidence="2" id="KW-0732">Signal</keyword>
<dbReference type="EMBL" id="NBCO01000050">
    <property type="protein sequence ID" value="ORC84089.1"/>
    <property type="molecule type" value="Genomic_DNA"/>
</dbReference>
<name>A0A1X0NIS9_9TRYP</name>
<feature type="signal peptide" evidence="2">
    <location>
        <begin position="1"/>
        <end position="24"/>
    </location>
</feature>
<evidence type="ECO:0008006" key="5">
    <source>
        <dbReference type="Google" id="ProtNLM"/>
    </source>
</evidence>
<evidence type="ECO:0000256" key="1">
    <source>
        <dbReference type="SAM" id="MobiDB-lite"/>
    </source>
</evidence>
<accession>A0A1X0NIS9</accession>
<dbReference type="RefSeq" id="XP_028878155.1">
    <property type="nucleotide sequence ID" value="XM_029030590.1"/>
</dbReference>
<protein>
    <recommendedName>
        <fullName evidence="5">Mucin TcMUCII</fullName>
    </recommendedName>
</protein>
<evidence type="ECO:0000313" key="4">
    <source>
        <dbReference type="Proteomes" id="UP000192257"/>
    </source>
</evidence>
<feature type="chain" id="PRO_5013185195" description="Mucin TcMUCII" evidence="2">
    <location>
        <begin position="25"/>
        <end position="186"/>
    </location>
</feature>
<sequence length="186" mass="19535">MMAIRHLFCVLTIALCCLCSCVVAAEEAEANALEAKSTELGPDGLPVPGIGKSKTSSCPSTSPPGADTSQCLKSSGEEDNNDHVNRDHSQELVQPHSPVIHTNGDHREEGTVSSGTKNELTEAGQKAVENNPHVGVVPERAARDITANPDSARGEPGVTAVDVETTSPTRETPPRTTEHIDPKIDG</sequence>
<comment type="caution">
    <text evidence="3">The sequence shown here is derived from an EMBL/GenBank/DDBJ whole genome shotgun (WGS) entry which is preliminary data.</text>
</comment>
<gene>
    <name evidence="3" type="ORF">TM35_000501430</name>
</gene>